<keyword evidence="8" id="KW-0391">Immunity</keyword>
<evidence type="ECO:0000313" key="21">
    <source>
        <dbReference type="Proteomes" id="UP000504623"/>
    </source>
</evidence>
<organism evidence="21 22">
    <name type="scientific">Chrysochloris asiatica</name>
    <name type="common">Cape golden mole</name>
    <dbReference type="NCBI Taxonomy" id="185453"/>
    <lineage>
        <taxon>Eukaryota</taxon>
        <taxon>Metazoa</taxon>
        <taxon>Chordata</taxon>
        <taxon>Craniata</taxon>
        <taxon>Vertebrata</taxon>
        <taxon>Euteleostomi</taxon>
        <taxon>Mammalia</taxon>
        <taxon>Eutheria</taxon>
        <taxon>Afrotheria</taxon>
        <taxon>Chrysochloridae</taxon>
        <taxon>Chrysochlorinae</taxon>
        <taxon>Chrysochloris</taxon>
    </lineage>
</organism>
<evidence type="ECO:0000256" key="8">
    <source>
        <dbReference type="ARBA" id="ARBA00022859"/>
    </source>
</evidence>
<evidence type="ECO:0000256" key="15">
    <source>
        <dbReference type="ARBA" id="ARBA00023180"/>
    </source>
</evidence>
<dbReference type="GO" id="GO:0002250">
    <property type="term" value="P:adaptive immune response"/>
    <property type="evidence" value="ECO:0007669"/>
    <property type="project" value="UniProtKB-KW"/>
</dbReference>
<dbReference type="InterPro" id="IPR042169">
    <property type="entry name" value="NKG2D"/>
</dbReference>
<sequence length="178" mass="20893">MGLIRDRKSHQNLDMSEFHNYNFEMPKFDTSSQCQRQKTPLTTNKGRENPSPFFLCYFIAGAMGIRFIVMASLWSIIAINSLFNQEPTFSLNESYCGPCPKNWLCYRRNCYQFFNESKSWYQSRASCESQNSSLLKIYNREDQDFLKLVKSYHWMGLLRSPANGSWLWEDGSLLTPNL</sequence>
<dbReference type="InterPro" id="IPR033992">
    <property type="entry name" value="NKR-like_CTLD"/>
</dbReference>
<dbReference type="GO" id="GO:0045087">
    <property type="term" value="P:innate immune response"/>
    <property type="evidence" value="ECO:0007669"/>
    <property type="project" value="UniProtKB-KW"/>
</dbReference>
<name>A0A9B0UAT4_CHRAS</name>
<keyword evidence="9" id="KW-0735">Signal-anchor</keyword>
<evidence type="ECO:0000256" key="2">
    <source>
        <dbReference type="ARBA" id="ARBA00022268"/>
    </source>
</evidence>
<accession>A0A9B0UAT4</accession>
<reference evidence="22" key="1">
    <citation type="submission" date="2025-08" db="UniProtKB">
        <authorList>
            <consortium name="RefSeq"/>
        </authorList>
    </citation>
    <scope>IDENTIFICATION</scope>
    <source>
        <tissue evidence="22">Spleen</tissue>
    </source>
</reference>
<evidence type="ECO:0000256" key="13">
    <source>
        <dbReference type="ARBA" id="ARBA00023157"/>
    </source>
</evidence>
<feature type="domain" description="C-type lectin" evidence="20">
    <location>
        <begin position="106"/>
        <end position="178"/>
    </location>
</feature>
<dbReference type="PANTHER" id="PTHR47494">
    <property type="entry name" value="NKG2-D TYPE II INTEGRAL MEMBRANE PROTEIN"/>
    <property type="match status" value="1"/>
</dbReference>
<dbReference type="Gene3D" id="3.10.100.10">
    <property type="entry name" value="Mannose-Binding Protein A, subunit A"/>
    <property type="match status" value="1"/>
</dbReference>
<dbReference type="GeneID" id="102811088"/>
<evidence type="ECO:0000256" key="6">
    <source>
        <dbReference type="ARBA" id="ARBA00022734"/>
    </source>
</evidence>
<keyword evidence="14" id="KW-0675">Receptor</keyword>
<dbReference type="InterPro" id="IPR001304">
    <property type="entry name" value="C-type_lectin-like"/>
</dbReference>
<keyword evidence="13" id="KW-1015">Disulfide bond</keyword>
<keyword evidence="6" id="KW-0430">Lectin</keyword>
<proteinExistence type="predicted"/>
<dbReference type="Proteomes" id="UP000504623">
    <property type="component" value="Unplaced"/>
</dbReference>
<keyword evidence="12 19" id="KW-0472">Membrane</keyword>
<dbReference type="OrthoDB" id="2142683at2759"/>
<evidence type="ECO:0000256" key="4">
    <source>
        <dbReference type="ARBA" id="ARBA00022588"/>
    </source>
</evidence>
<evidence type="ECO:0000256" key="3">
    <source>
        <dbReference type="ARBA" id="ARBA00022475"/>
    </source>
</evidence>
<dbReference type="Pfam" id="PF00059">
    <property type="entry name" value="Lectin_C"/>
    <property type="match status" value="1"/>
</dbReference>
<dbReference type="AlphaFoldDB" id="A0A9B0UAT4"/>
<keyword evidence="7" id="KW-0221">Differentiation</keyword>
<evidence type="ECO:0000259" key="20">
    <source>
        <dbReference type="PROSITE" id="PS50041"/>
    </source>
</evidence>
<evidence type="ECO:0000256" key="19">
    <source>
        <dbReference type="SAM" id="Phobius"/>
    </source>
</evidence>
<evidence type="ECO:0000256" key="10">
    <source>
        <dbReference type="ARBA" id="ARBA00022989"/>
    </source>
</evidence>
<keyword evidence="11" id="KW-1064">Adaptive immunity</keyword>
<evidence type="ECO:0000256" key="7">
    <source>
        <dbReference type="ARBA" id="ARBA00022782"/>
    </source>
</evidence>
<evidence type="ECO:0000256" key="17">
    <source>
        <dbReference type="ARBA" id="ARBA00030488"/>
    </source>
</evidence>
<evidence type="ECO:0000256" key="5">
    <source>
        <dbReference type="ARBA" id="ARBA00022692"/>
    </source>
</evidence>
<dbReference type="GO" id="GO:0030154">
    <property type="term" value="P:cell differentiation"/>
    <property type="evidence" value="ECO:0007669"/>
    <property type="project" value="UniProtKB-KW"/>
</dbReference>
<gene>
    <name evidence="22" type="primary">LOC102811088</name>
</gene>
<dbReference type="GO" id="GO:0030246">
    <property type="term" value="F:carbohydrate binding"/>
    <property type="evidence" value="ECO:0007669"/>
    <property type="project" value="UniProtKB-KW"/>
</dbReference>
<evidence type="ECO:0000256" key="14">
    <source>
        <dbReference type="ARBA" id="ARBA00023170"/>
    </source>
</evidence>
<evidence type="ECO:0000256" key="16">
    <source>
        <dbReference type="ARBA" id="ARBA00029623"/>
    </source>
</evidence>
<feature type="transmembrane region" description="Helical" evidence="19">
    <location>
        <begin position="54"/>
        <end position="77"/>
    </location>
</feature>
<evidence type="ECO:0000256" key="9">
    <source>
        <dbReference type="ARBA" id="ARBA00022968"/>
    </source>
</evidence>
<dbReference type="PANTHER" id="PTHR47494:SF1">
    <property type="entry name" value="NKG2-D TYPE II INTEGRAL MEMBRANE PROTEIN"/>
    <property type="match status" value="1"/>
</dbReference>
<evidence type="ECO:0000256" key="11">
    <source>
        <dbReference type="ARBA" id="ARBA00023130"/>
    </source>
</evidence>
<keyword evidence="5 19" id="KW-0812">Transmembrane</keyword>
<evidence type="ECO:0000313" key="22">
    <source>
        <dbReference type="RefSeq" id="XP_006875509.1"/>
    </source>
</evidence>
<keyword evidence="3" id="KW-1003">Cell membrane</keyword>
<dbReference type="InterPro" id="IPR016186">
    <property type="entry name" value="C-type_lectin-like/link_sf"/>
</dbReference>
<dbReference type="InterPro" id="IPR016187">
    <property type="entry name" value="CTDL_fold"/>
</dbReference>
<evidence type="ECO:0000256" key="12">
    <source>
        <dbReference type="ARBA" id="ARBA00023136"/>
    </source>
</evidence>
<dbReference type="GO" id="GO:0045954">
    <property type="term" value="P:positive regulation of natural killer cell mediated cytotoxicity"/>
    <property type="evidence" value="ECO:0007669"/>
    <property type="project" value="InterPro"/>
</dbReference>
<dbReference type="GO" id="GO:0009897">
    <property type="term" value="C:external side of plasma membrane"/>
    <property type="evidence" value="ECO:0007669"/>
    <property type="project" value="TreeGrafter"/>
</dbReference>
<evidence type="ECO:0000256" key="1">
    <source>
        <dbReference type="ARBA" id="ARBA00004401"/>
    </source>
</evidence>
<dbReference type="RefSeq" id="XP_006875509.1">
    <property type="nucleotide sequence ID" value="XM_006875447.1"/>
</dbReference>
<dbReference type="PROSITE" id="PS50041">
    <property type="entry name" value="C_TYPE_LECTIN_2"/>
    <property type="match status" value="1"/>
</dbReference>
<comment type="subcellular location">
    <subcellularLocation>
        <location evidence="1">Cell membrane</location>
        <topology evidence="1">Single-pass type II membrane protein</topology>
    </subcellularLocation>
</comment>
<evidence type="ECO:0000256" key="18">
    <source>
        <dbReference type="ARBA" id="ARBA00032264"/>
    </source>
</evidence>
<dbReference type="CDD" id="cd03593">
    <property type="entry name" value="CLECT_NK_receptors_like"/>
    <property type="match status" value="1"/>
</dbReference>
<dbReference type="SUPFAM" id="SSF56436">
    <property type="entry name" value="C-type lectin-like"/>
    <property type="match status" value="1"/>
</dbReference>
<protein>
    <recommendedName>
        <fullName evidence="2">NKG2-D type II integral membrane protein</fullName>
    </recommendedName>
    <alternativeName>
        <fullName evidence="18">Killer cell lectin-like receptor subfamily K member 1</fullName>
    </alternativeName>
    <alternativeName>
        <fullName evidence="16">NK cell receptor D</fullName>
    </alternativeName>
    <alternativeName>
        <fullName evidence="17">NKG2-D-activating NK receptor</fullName>
    </alternativeName>
</protein>
<keyword evidence="15" id="KW-0325">Glycoprotein</keyword>
<keyword evidence="21" id="KW-1185">Reference proteome</keyword>
<keyword evidence="10 19" id="KW-1133">Transmembrane helix</keyword>
<keyword evidence="4" id="KW-0399">Innate immunity</keyword>
<dbReference type="GO" id="GO:0038023">
    <property type="term" value="F:signaling receptor activity"/>
    <property type="evidence" value="ECO:0007669"/>
    <property type="project" value="TreeGrafter"/>
</dbReference>
<dbReference type="SMART" id="SM00034">
    <property type="entry name" value="CLECT"/>
    <property type="match status" value="1"/>
</dbReference>